<feature type="compositionally biased region" description="Acidic residues" evidence="1">
    <location>
        <begin position="710"/>
        <end position="722"/>
    </location>
</feature>
<evidence type="ECO:0000256" key="1">
    <source>
        <dbReference type="SAM" id="MobiDB-lite"/>
    </source>
</evidence>
<feature type="compositionally biased region" description="Acidic residues" evidence="1">
    <location>
        <begin position="733"/>
        <end position="753"/>
    </location>
</feature>
<accession>A0A813V4E3</accession>
<name>A0A813V4E3_9BILA</name>
<proteinExistence type="predicted"/>
<feature type="compositionally biased region" description="Basic and acidic residues" evidence="1">
    <location>
        <begin position="400"/>
        <end position="410"/>
    </location>
</feature>
<feature type="compositionally biased region" description="Polar residues" evidence="1">
    <location>
        <begin position="353"/>
        <end position="375"/>
    </location>
</feature>
<protein>
    <submittedName>
        <fullName evidence="2">Uncharacterized protein</fullName>
    </submittedName>
</protein>
<feature type="compositionally biased region" description="Polar residues" evidence="1">
    <location>
        <begin position="768"/>
        <end position="796"/>
    </location>
</feature>
<evidence type="ECO:0000313" key="2">
    <source>
        <dbReference type="EMBL" id="CAF0835870.1"/>
    </source>
</evidence>
<feature type="compositionally biased region" description="Basic and acidic residues" evidence="1">
    <location>
        <begin position="682"/>
        <end position="692"/>
    </location>
</feature>
<feature type="compositionally biased region" description="Basic and acidic residues" evidence="1">
    <location>
        <begin position="421"/>
        <end position="431"/>
    </location>
</feature>
<comment type="caution">
    <text evidence="2">The sequence shown here is derived from an EMBL/GenBank/DDBJ whole genome shotgun (WGS) entry which is preliminary data.</text>
</comment>
<reference evidence="2" key="1">
    <citation type="submission" date="2021-02" db="EMBL/GenBank/DDBJ databases">
        <authorList>
            <person name="Nowell W R."/>
        </authorList>
    </citation>
    <scope>NUCLEOTIDE SEQUENCE</scope>
    <source>
        <strain evidence="2">Ploen Becks lab</strain>
    </source>
</reference>
<feature type="region of interest" description="Disordered" evidence="1">
    <location>
        <begin position="238"/>
        <end position="257"/>
    </location>
</feature>
<feature type="compositionally biased region" description="Basic residues" evidence="1">
    <location>
        <begin position="411"/>
        <end position="420"/>
    </location>
</feature>
<organism evidence="2 3">
    <name type="scientific">Brachionus calyciflorus</name>
    <dbReference type="NCBI Taxonomy" id="104777"/>
    <lineage>
        <taxon>Eukaryota</taxon>
        <taxon>Metazoa</taxon>
        <taxon>Spiralia</taxon>
        <taxon>Gnathifera</taxon>
        <taxon>Rotifera</taxon>
        <taxon>Eurotatoria</taxon>
        <taxon>Monogononta</taxon>
        <taxon>Pseudotrocha</taxon>
        <taxon>Ploima</taxon>
        <taxon>Brachionidae</taxon>
        <taxon>Brachionus</taxon>
    </lineage>
</organism>
<gene>
    <name evidence="2" type="ORF">OXX778_LOCUS8203</name>
</gene>
<keyword evidence="3" id="KW-1185">Reference proteome</keyword>
<evidence type="ECO:0000313" key="3">
    <source>
        <dbReference type="Proteomes" id="UP000663879"/>
    </source>
</evidence>
<dbReference type="Proteomes" id="UP000663879">
    <property type="component" value="Unassembled WGS sequence"/>
</dbReference>
<dbReference type="EMBL" id="CAJNOC010001111">
    <property type="protein sequence ID" value="CAF0835870.1"/>
    <property type="molecule type" value="Genomic_DNA"/>
</dbReference>
<feature type="region of interest" description="Disordered" evidence="1">
    <location>
        <begin position="680"/>
        <end position="809"/>
    </location>
</feature>
<feature type="compositionally biased region" description="Basic and acidic residues" evidence="1">
    <location>
        <begin position="797"/>
        <end position="807"/>
    </location>
</feature>
<dbReference type="AlphaFoldDB" id="A0A813V4E3"/>
<sequence>MDSNDTFSELNDLMESRENSTNPDGGVFIQSKPNSINEENGFYEMENNDMDFMLQQNSINLLNNQESLDRDNELLYGDLPIDDNDDNCSEIIQLNTNLNLNLTQESIIDLNEDQSDLSDDDDEKLIIPVENLLSPNEMEQPEDVVYDILYELIDRIDRENSFIPLSINTNTVSRILIEKISENGSQNRLNDSKNSSFGSEELNNLNLTNSKYLNPKIQDRQEDLPVILEVNRPRQVGRKRRPFQSFTNNSRKSKSDNVYDPEIILTQSQHDDPIIEDPFDTSDETDLLRLKRTPQPIQNRIRRITTTLLVKEVQVVYVREYFDSNMKIIKSEQIDQASTKDIIQKVQKEKVLSKNSTKKQSQNDLDSSSSINIVTSDDEDKPKTRTSKKSHKLALSNRYETQDDKTESTKKPRRVKQARTKKTESKSEQKKNNFNFSNLRFKLTPEERNKDLEELNKNSEVLVVGETLNQAENVLDNFLVEFGNEIVNLPISPMKKNLDKKLEMRTTVDLERLSHEQFEHFYQKYKDNLNKPKNKFIMDEIVFVPNGNLYLPAIIVSITHVPKGGNSSFFSTSNKGIDYLYGIKLVDKVEPIRLNDKIEHLKEDSILKFDIIKSNLNILVYSWKDREFVDARFVQFIGRLNDIKDFCIKIIRNKYKKIIPFQFIAFHAESLDTNDKNVISKQQEKQEEEKTPSKRFSYVNKSRTSTDESLLFDESDKEEEQEESPKKKRQKSDDEDYHSEVVQDEDDDYYVDNEEIKKPMKRKRRIKSNTISRTSGSSIKINKIKTNSDTPKSENPTSREKSPDPKTHLTWTRRSVSNSTLLSDDSLNLTTCRAAVIHAAAKESKSDTITRKRKLI</sequence>
<feature type="region of interest" description="Disordered" evidence="1">
    <location>
        <begin position="350"/>
        <end position="433"/>
    </location>
</feature>